<evidence type="ECO:0000313" key="2">
    <source>
        <dbReference type="Proteomes" id="UP000069771"/>
    </source>
</evidence>
<reference evidence="1 2" key="1">
    <citation type="journal article" date="2016" name="Gut Pathog.">
        <title>Whole genome sequencing of "Faecalibaculum rodentium" ALO17, isolated from C57BL/6J laboratory mouse feces.</title>
        <authorList>
            <person name="Lim S."/>
            <person name="Chang D.H."/>
            <person name="Ahn S."/>
            <person name="Kim B.C."/>
        </authorList>
    </citation>
    <scope>NUCLEOTIDE SEQUENCE [LARGE SCALE GENOMIC DNA]</scope>
    <source>
        <strain evidence="1 2">Alo17</strain>
    </source>
</reference>
<dbReference type="STRING" id="1702221.AALO17_03240"/>
<proteinExistence type="predicted"/>
<name>A0A140DS31_9FIRM</name>
<dbReference type="KEGG" id="fro:AALO17_03240"/>
<accession>A0A140DS31</accession>
<organism evidence="1 2">
    <name type="scientific">Faecalibaculum rodentium</name>
    <dbReference type="NCBI Taxonomy" id="1702221"/>
    <lineage>
        <taxon>Bacteria</taxon>
        <taxon>Bacillati</taxon>
        <taxon>Bacillota</taxon>
        <taxon>Erysipelotrichia</taxon>
        <taxon>Erysipelotrichales</taxon>
        <taxon>Erysipelotrichaceae</taxon>
        <taxon>Faecalibaculum</taxon>
    </lineage>
</organism>
<dbReference type="AlphaFoldDB" id="A0A140DS31"/>
<protein>
    <submittedName>
        <fullName evidence="1">Uncharacterized protein</fullName>
    </submittedName>
</protein>
<dbReference type="Proteomes" id="UP000069771">
    <property type="component" value="Chromosome"/>
</dbReference>
<keyword evidence="2" id="KW-1185">Reference proteome</keyword>
<gene>
    <name evidence="1" type="ORF">AALO17_03240</name>
</gene>
<dbReference type="EMBL" id="CP011391">
    <property type="protein sequence ID" value="AMK53458.1"/>
    <property type="molecule type" value="Genomic_DNA"/>
</dbReference>
<sequence length="46" mass="5036">MQALSVFCVPVRVTDADPVLLRMMEDTDFDSQVPGREVPGQAGPFL</sequence>
<evidence type="ECO:0000313" key="1">
    <source>
        <dbReference type="EMBL" id="AMK53458.1"/>
    </source>
</evidence>